<dbReference type="Proteomes" id="UP000093080">
    <property type="component" value="Unassembled WGS sequence"/>
</dbReference>
<organism evidence="1 2">
    <name type="scientific">Dissulfuribacter thermophilus</name>
    <dbReference type="NCBI Taxonomy" id="1156395"/>
    <lineage>
        <taxon>Bacteria</taxon>
        <taxon>Pseudomonadati</taxon>
        <taxon>Thermodesulfobacteriota</taxon>
        <taxon>Dissulfuribacteria</taxon>
        <taxon>Dissulfuribacterales</taxon>
        <taxon>Dissulfuribacteraceae</taxon>
        <taxon>Dissulfuribacter</taxon>
    </lineage>
</organism>
<reference evidence="1 2" key="1">
    <citation type="submission" date="2016-06" db="EMBL/GenBank/DDBJ databases">
        <title>Respiratory ammonification of nitrate coupled to the oxidation of elemental sulfur in deep-sea autotrophic thermophilic bacteria.</title>
        <authorList>
            <person name="Slobodkina G.B."/>
            <person name="Mardanov A.V."/>
            <person name="Ravin N.V."/>
            <person name="Frolova A.A."/>
            <person name="Viryasiv M.B."/>
            <person name="Chernyh N.A."/>
            <person name="Bonch-Osmolovskaya E.A."/>
            <person name="Slobodkin A.I."/>
        </authorList>
    </citation>
    <scope>NUCLEOTIDE SEQUENCE [LARGE SCALE GENOMIC DNA]</scope>
    <source>
        <strain evidence="1 2">S69</strain>
    </source>
</reference>
<evidence type="ECO:0008006" key="3">
    <source>
        <dbReference type="Google" id="ProtNLM"/>
    </source>
</evidence>
<dbReference type="EMBL" id="MAGO01000001">
    <property type="protein sequence ID" value="OCC16331.1"/>
    <property type="molecule type" value="Genomic_DNA"/>
</dbReference>
<accession>A0A1B9F974</accession>
<dbReference type="STRING" id="1156395.DBT_0148"/>
<keyword evidence="2" id="KW-1185">Reference proteome</keyword>
<gene>
    <name evidence="1" type="ORF">DBT_0148</name>
</gene>
<name>A0A1B9F974_9BACT</name>
<comment type="caution">
    <text evidence="1">The sequence shown here is derived from an EMBL/GenBank/DDBJ whole genome shotgun (WGS) entry which is preliminary data.</text>
</comment>
<evidence type="ECO:0000313" key="1">
    <source>
        <dbReference type="EMBL" id="OCC16331.1"/>
    </source>
</evidence>
<sequence>MLDKIRTKHTKNTFEKFPNLIRNLLNVQFIAVPKRTAIDALLAETLLS</sequence>
<proteinExistence type="predicted"/>
<evidence type="ECO:0000313" key="2">
    <source>
        <dbReference type="Proteomes" id="UP000093080"/>
    </source>
</evidence>
<protein>
    <recommendedName>
        <fullName evidence="3">Mobile element protein</fullName>
    </recommendedName>
</protein>
<dbReference type="AlphaFoldDB" id="A0A1B9F974"/>